<dbReference type="PANTHER" id="PTHR34362:SF1">
    <property type="entry name" value="WPP DOMAIN-CONTAINING PROTEIN 1-RELATED"/>
    <property type="match status" value="1"/>
</dbReference>
<dbReference type="GO" id="GO:0000278">
    <property type="term" value="P:mitotic cell cycle"/>
    <property type="evidence" value="ECO:0007669"/>
    <property type="project" value="InterPro"/>
</dbReference>
<evidence type="ECO:0000256" key="1">
    <source>
        <dbReference type="ARBA" id="ARBA00004123"/>
    </source>
</evidence>
<keyword evidence="3" id="KW-0963">Cytoplasm</keyword>
<evidence type="ECO:0000256" key="3">
    <source>
        <dbReference type="ARBA" id="ARBA00022490"/>
    </source>
</evidence>
<evidence type="ECO:0000259" key="6">
    <source>
        <dbReference type="Pfam" id="PF13943"/>
    </source>
</evidence>
<dbReference type="InterPro" id="IPR044692">
    <property type="entry name" value="WPP1/2/3"/>
</dbReference>
<dbReference type="GO" id="GO:0005634">
    <property type="term" value="C:nucleus"/>
    <property type="evidence" value="ECO:0007669"/>
    <property type="project" value="UniProtKB-SubCell"/>
</dbReference>
<dbReference type="PANTHER" id="PTHR34362">
    <property type="entry name" value="WPP DOMAIN-CONTAINING PROTEIN 1-RELATED"/>
    <property type="match status" value="1"/>
</dbReference>
<reference evidence="7 8" key="1">
    <citation type="journal article" date="2018" name="Sci. Data">
        <title>The draft genome sequence of cork oak.</title>
        <authorList>
            <person name="Ramos A.M."/>
            <person name="Usie A."/>
            <person name="Barbosa P."/>
            <person name="Barros P.M."/>
            <person name="Capote T."/>
            <person name="Chaves I."/>
            <person name="Simoes F."/>
            <person name="Abreu I."/>
            <person name="Carrasquinho I."/>
            <person name="Faro C."/>
            <person name="Guimaraes J.B."/>
            <person name="Mendonca D."/>
            <person name="Nobrega F."/>
            <person name="Rodrigues L."/>
            <person name="Saibo N.J.M."/>
            <person name="Varela M.C."/>
            <person name="Egas C."/>
            <person name="Matos J."/>
            <person name="Miguel C.M."/>
            <person name="Oliveira M.M."/>
            <person name="Ricardo C.P."/>
            <person name="Goncalves S."/>
        </authorList>
    </citation>
    <scope>NUCLEOTIDE SEQUENCE [LARGE SCALE GENOMIC DNA]</scope>
    <source>
        <strain evidence="8">cv. HL8</strain>
    </source>
</reference>
<evidence type="ECO:0000256" key="4">
    <source>
        <dbReference type="ARBA" id="ARBA00023242"/>
    </source>
</evidence>
<evidence type="ECO:0000256" key="2">
    <source>
        <dbReference type="ARBA" id="ARBA00004496"/>
    </source>
</evidence>
<dbReference type="EMBL" id="PKMF04000070">
    <property type="protein sequence ID" value="KAK7852993.1"/>
    <property type="molecule type" value="Genomic_DNA"/>
</dbReference>
<organism evidence="7 8">
    <name type="scientific">Quercus suber</name>
    <name type="common">Cork oak</name>
    <dbReference type="NCBI Taxonomy" id="58331"/>
    <lineage>
        <taxon>Eukaryota</taxon>
        <taxon>Viridiplantae</taxon>
        <taxon>Streptophyta</taxon>
        <taxon>Embryophyta</taxon>
        <taxon>Tracheophyta</taxon>
        <taxon>Spermatophyta</taxon>
        <taxon>Magnoliopsida</taxon>
        <taxon>eudicotyledons</taxon>
        <taxon>Gunneridae</taxon>
        <taxon>Pentapetalae</taxon>
        <taxon>rosids</taxon>
        <taxon>fabids</taxon>
        <taxon>Fagales</taxon>
        <taxon>Fagaceae</taxon>
        <taxon>Quercus</taxon>
    </lineage>
</organism>
<gene>
    <name evidence="7" type="primary">MAF1_1</name>
    <name evidence="7" type="ORF">CFP56_037444</name>
</gene>
<accession>A0AAW0LMU3</accession>
<dbReference type="Proteomes" id="UP000237347">
    <property type="component" value="Unassembled WGS sequence"/>
</dbReference>
<dbReference type="AlphaFoldDB" id="A0AAW0LMU3"/>
<evidence type="ECO:0000313" key="7">
    <source>
        <dbReference type="EMBL" id="KAK7852993.1"/>
    </source>
</evidence>
<dbReference type="InterPro" id="IPR038214">
    <property type="entry name" value="WPP_sf"/>
</dbReference>
<name>A0AAW0LMU3_QUESU</name>
<keyword evidence="4" id="KW-0539">Nucleus</keyword>
<protein>
    <submittedName>
        <fullName evidence="7">Mfp1 attachment factor 1</fullName>
    </submittedName>
</protein>
<evidence type="ECO:0000313" key="8">
    <source>
        <dbReference type="Proteomes" id="UP000237347"/>
    </source>
</evidence>
<dbReference type="Gene3D" id="1.10.246.200">
    <property type="entry name" value="WPP domain"/>
    <property type="match status" value="1"/>
</dbReference>
<keyword evidence="8" id="KW-1185">Reference proteome</keyword>
<dbReference type="InterPro" id="IPR025265">
    <property type="entry name" value="WPP_dom"/>
</dbReference>
<dbReference type="Pfam" id="PF13943">
    <property type="entry name" value="WPP"/>
    <property type="match status" value="1"/>
</dbReference>
<evidence type="ECO:0000256" key="5">
    <source>
        <dbReference type="SAM" id="Coils"/>
    </source>
</evidence>
<feature type="coiled-coil region" evidence="5">
    <location>
        <begin position="144"/>
        <end position="178"/>
    </location>
</feature>
<feature type="domain" description="WPP" evidence="6">
    <location>
        <begin position="60"/>
        <end position="117"/>
    </location>
</feature>
<comment type="caution">
    <text evidence="7">The sequence shown here is derived from an EMBL/GenBank/DDBJ whole genome shotgun (WGS) entry which is preliminary data.</text>
</comment>
<sequence>MLDYQGNGRRCSTQTRKLKILLQHLAPLPADPRRRDRPPLRNPIILRLHPLQLQPLPTRPADEASSAARVIEAQAFSAADVSSVADGDVDGKIETLSVYAKEISKRALEMLKSRATQIVAAGCTTYYLSNRLGLSKRLEPFNRLNSLEKKVEEISAYLKVVKEKIISLSDDVEEIKERVDAATMTRATVATYPWLIEPGQPLGTQLWIKSLNLSIVDEWRQWLVDDQVEGFTPHIFYCKGKSAIYGIYA</sequence>
<dbReference type="GO" id="GO:0048527">
    <property type="term" value="P:lateral root development"/>
    <property type="evidence" value="ECO:0007669"/>
    <property type="project" value="InterPro"/>
</dbReference>
<dbReference type="GO" id="GO:0005737">
    <property type="term" value="C:cytoplasm"/>
    <property type="evidence" value="ECO:0007669"/>
    <property type="project" value="UniProtKB-SubCell"/>
</dbReference>
<comment type="subcellular location">
    <subcellularLocation>
        <location evidence="2">Cytoplasm</location>
    </subcellularLocation>
    <subcellularLocation>
        <location evidence="1">Nucleus</location>
    </subcellularLocation>
</comment>
<keyword evidence="5" id="KW-0175">Coiled coil</keyword>
<proteinExistence type="predicted"/>